<dbReference type="Gene3D" id="3.30.1310.20">
    <property type="entry name" value="PRTase-like"/>
    <property type="match status" value="1"/>
</dbReference>
<dbReference type="InterPro" id="IPR000836">
    <property type="entry name" value="PRTase_dom"/>
</dbReference>
<dbReference type="InterPro" id="IPR029057">
    <property type="entry name" value="PRTase-like"/>
</dbReference>
<evidence type="ECO:0000259" key="1">
    <source>
        <dbReference type="Pfam" id="PF00156"/>
    </source>
</evidence>
<dbReference type="Gene3D" id="3.40.50.2020">
    <property type="match status" value="1"/>
</dbReference>
<keyword evidence="3" id="KW-1185">Reference proteome</keyword>
<dbReference type="Proteomes" id="UP000243073">
    <property type="component" value="Unassembled WGS sequence"/>
</dbReference>
<organism evidence="2 3">
    <name type="scientific">Oceanisphaera psychrotolerans</name>
    <dbReference type="NCBI Taxonomy" id="1414654"/>
    <lineage>
        <taxon>Bacteria</taxon>
        <taxon>Pseudomonadati</taxon>
        <taxon>Pseudomonadota</taxon>
        <taxon>Gammaproteobacteria</taxon>
        <taxon>Aeromonadales</taxon>
        <taxon>Aeromonadaceae</taxon>
        <taxon>Oceanisphaera</taxon>
    </lineage>
</organism>
<dbReference type="EMBL" id="MDKE01000044">
    <property type="protein sequence ID" value="OIN06614.1"/>
    <property type="molecule type" value="Genomic_DNA"/>
</dbReference>
<protein>
    <recommendedName>
        <fullName evidence="1">Phosphoribosyltransferase domain-containing protein</fullName>
    </recommendedName>
</protein>
<accession>A0A1J4QBB5</accession>
<evidence type="ECO:0000313" key="3">
    <source>
        <dbReference type="Proteomes" id="UP000243073"/>
    </source>
</evidence>
<comment type="caution">
    <text evidence="2">The sequence shown here is derived from an EMBL/GenBank/DDBJ whole genome shotgun (WGS) entry which is preliminary data.</text>
</comment>
<sequence length="217" mass="23165">MTLQSFQDRRAAGQRLAGLVRHYRELPALLVLGLPRGGVPVAFEVAQALHAPLDVLLVRKLGYPGHPELAMGAIATGDILVLNQEIVRHGGIDQPPRDAVLRREQKELHRRELIYRGQAAPLALAGATVLLVDDGLATGATMEAAIRAVRSQGPAHLGVAVPVSSAEAAARATALVDEFTALVVSDNLGSVGQFYDDFSQTSDREVCMLLAQANDKR</sequence>
<dbReference type="STRING" id="1414654.BFR47_04490"/>
<dbReference type="CDD" id="cd06223">
    <property type="entry name" value="PRTases_typeI"/>
    <property type="match status" value="1"/>
</dbReference>
<dbReference type="AlphaFoldDB" id="A0A1J4QBB5"/>
<reference evidence="2 3" key="1">
    <citation type="submission" date="2016-07" db="EMBL/GenBank/DDBJ databases">
        <title>Draft Genome Sequence of Oceanisphaera psychrotolerans, isolated from coastal sediment samples.</title>
        <authorList>
            <person name="Zhuo S."/>
            <person name="Ruan Z."/>
        </authorList>
    </citation>
    <scope>NUCLEOTIDE SEQUENCE [LARGE SCALE GENOMIC DNA]</scope>
    <source>
        <strain evidence="2 3">LAM-WHM-ZC</strain>
    </source>
</reference>
<dbReference type="Pfam" id="PF00156">
    <property type="entry name" value="Pribosyltran"/>
    <property type="match status" value="1"/>
</dbReference>
<evidence type="ECO:0000313" key="2">
    <source>
        <dbReference type="EMBL" id="OIN06614.1"/>
    </source>
</evidence>
<dbReference type="SUPFAM" id="SSF53271">
    <property type="entry name" value="PRTase-like"/>
    <property type="match status" value="1"/>
</dbReference>
<proteinExistence type="predicted"/>
<gene>
    <name evidence="2" type="ORF">BFR47_04490</name>
</gene>
<dbReference type="OrthoDB" id="9810066at2"/>
<feature type="domain" description="Phosphoribosyltransferase" evidence="1">
    <location>
        <begin position="29"/>
        <end position="196"/>
    </location>
</feature>
<name>A0A1J4QBB5_9GAMM</name>